<dbReference type="Gene3D" id="3.90.730.10">
    <property type="entry name" value="Ribonuclease T2-like"/>
    <property type="match status" value="1"/>
</dbReference>
<dbReference type="PANTHER" id="PTHR11240">
    <property type="entry name" value="RIBONUCLEASE T2"/>
    <property type="match status" value="1"/>
</dbReference>
<protein>
    <submittedName>
        <fullName evidence="4">Uncharacterized protein</fullName>
    </submittedName>
</protein>
<organism evidence="4">
    <name type="scientific">Minutocellus polymorphus</name>
    <dbReference type="NCBI Taxonomy" id="265543"/>
    <lineage>
        <taxon>Eukaryota</taxon>
        <taxon>Sar</taxon>
        <taxon>Stramenopiles</taxon>
        <taxon>Ochrophyta</taxon>
        <taxon>Bacillariophyta</taxon>
        <taxon>Mediophyceae</taxon>
        <taxon>Cymatosirophycidae</taxon>
        <taxon>Cymatosirales</taxon>
        <taxon>Cymatosiraceae</taxon>
        <taxon>Minutocellus</taxon>
    </lineage>
</organism>
<dbReference type="InterPro" id="IPR018188">
    <property type="entry name" value="RNase_T2_His_AS_1"/>
</dbReference>
<dbReference type="AlphaFoldDB" id="A0A7S0APR4"/>
<dbReference type="CDD" id="cd00374">
    <property type="entry name" value="RNase_T2"/>
    <property type="match status" value="1"/>
</dbReference>
<reference evidence="4" key="1">
    <citation type="submission" date="2021-01" db="EMBL/GenBank/DDBJ databases">
        <authorList>
            <person name="Corre E."/>
            <person name="Pelletier E."/>
            <person name="Niang G."/>
            <person name="Scheremetjew M."/>
            <person name="Finn R."/>
            <person name="Kale V."/>
            <person name="Holt S."/>
            <person name="Cochrane G."/>
            <person name="Meng A."/>
            <person name="Brown T."/>
            <person name="Cohen L."/>
        </authorList>
    </citation>
    <scope>NUCLEOTIDE SEQUENCE</scope>
    <source>
        <strain evidence="4">CCMP3303</strain>
    </source>
</reference>
<dbReference type="InterPro" id="IPR001568">
    <property type="entry name" value="RNase_T2-like"/>
</dbReference>
<feature type="chain" id="PRO_5031303769" evidence="3">
    <location>
        <begin position="27"/>
        <end position="251"/>
    </location>
</feature>
<dbReference type="EMBL" id="HBEJ01009865">
    <property type="protein sequence ID" value="CAD8370120.1"/>
    <property type="molecule type" value="Transcribed_RNA"/>
</dbReference>
<dbReference type="SUPFAM" id="SSF55895">
    <property type="entry name" value="Ribonuclease Rh-like"/>
    <property type="match status" value="1"/>
</dbReference>
<evidence type="ECO:0000256" key="3">
    <source>
        <dbReference type="SAM" id="SignalP"/>
    </source>
</evidence>
<dbReference type="PROSITE" id="PS00531">
    <property type="entry name" value="RNASE_T2_2"/>
    <property type="match status" value="1"/>
</dbReference>
<dbReference type="PROSITE" id="PS00530">
    <property type="entry name" value="RNASE_T2_1"/>
    <property type="match status" value="1"/>
</dbReference>
<dbReference type="InterPro" id="IPR036430">
    <property type="entry name" value="RNase_T2-like_sf"/>
</dbReference>
<evidence type="ECO:0000313" key="4">
    <source>
        <dbReference type="EMBL" id="CAD8370120.1"/>
    </source>
</evidence>
<dbReference type="GO" id="GO:0003723">
    <property type="term" value="F:RNA binding"/>
    <property type="evidence" value="ECO:0007669"/>
    <property type="project" value="InterPro"/>
</dbReference>
<sequence length="251" mass="28031">MFRRDGVYLVAAGAAVLLILLPLACARLSAPPAKSGTSTSDHDPHFDFYVFSMSFQPEFCYEHKRENFDGCRHPNDEWRGALTIHGLWPERNDGSWPATCSEEAFDPAVINELGRERFEQHWPNVKFPPSSPEYDDFWVHEWTKHGTCSGLSQKDYFESALESYVATPALVKMAEGAKVPKKELISAYGGSNMVALVCDARRYLSEVRVCIGKDSDGKATGRIPCNEGVLREASCSEDEVYISTFPHVGVE</sequence>
<proteinExistence type="inferred from homology"/>
<dbReference type="Pfam" id="PF00445">
    <property type="entry name" value="Ribonuclease_T2"/>
    <property type="match status" value="1"/>
</dbReference>
<evidence type="ECO:0000256" key="1">
    <source>
        <dbReference type="ARBA" id="ARBA00007469"/>
    </source>
</evidence>
<name>A0A7S0APR4_9STRA</name>
<dbReference type="GO" id="GO:0005576">
    <property type="term" value="C:extracellular region"/>
    <property type="evidence" value="ECO:0007669"/>
    <property type="project" value="TreeGrafter"/>
</dbReference>
<dbReference type="GO" id="GO:0033897">
    <property type="term" value="F:ribonuclease T2 activity"/>
    <property type="evidence" value="ECO:0007669"/>
    <property type="project" value="InterPro"/>
</dbReference>
<dbReference type="PANTHER" id="PTHR11240:SF22">
    <property type="entry name" value="RIBONUCLEASE T2"/>
    <property type="match status" value="1"/>
</dbReference>
<comment type="similarity">
    <text evidence="1 2">Belongs to the RNase T2 family.</text>
</comment>
<dbReference type="GO" id="GO:0006401">
    <property type="term" value="P:RNA catabolic process"/>
    <property type="evidence" value="ECO:0007669"/>
    <property type="project" value="TreeGrafter"/>
</dbReference>
<feature type="signal peptide" evidence="3">
    <location>
        <begin position="1"/>
        <end position="26"/>
    </location>
</feature>
<dbReference type="InterPro" id="IPR033130">
    <property type="entry name" value="RNase_T2_His_AS_2"/>
</dbReference>
<gene>
    <name evidence="4" type="ORF">MPOL1434_LOCUS5806</name>
</gene>
<accession>A0A7S0APR4</accession>
<evidence type="ECO:0000256" key="2">
    <source>
        <dbReference type="RuleBase" id="RU004328"/>
    </source>
</evidence>
<keyword evidence="3" id="KW-0732">Signal</keyword>